<feature type="chain" id="PRO_5045391187" description="Ig-like domain-containing protein" evidence="1">
    <location>
        <begin position="18"/>
        <end position="228"/>
    </location>
</feature>
<organism evidence="2 3">
    <name type="scientific">Desulfuromonas versatilis</name>
    <dbReference type="NCBI Taxonomy" id="2802975"/>
    <lineage>
        <taxon>Bacteria</taxon>
        <taxon>Pseudomonadati</taxon>
        <taxon>Thermodesulfobacteriota</taxon>
        <taxon>Desulfuromonadia</taxon>
        <taxon>Desulfuromonadales</taxon>
        <taxon>Desulfuromonadaceae</taxon>
        <taxon>Desulfuromonas</taxon>
    </lineage>
</organism>
<dbReference type="Proteomes" id="UP001319827">
    <property type="component" value="Chromosome"/>
</dbReference>
<dbReference type="PROSITE" id="PS51257">
    <property type="entry name" value="PROKAR_LIPOPROTEIN"/>
    <property type="match status" value="1"/>
</dbReference>
<evidence type="ECO:0008006" key="4">
    <source>
        <dbReference type="Google" id="ProtNLM"/>
    </source>
</evidence>
<dbReference type="SUPFAM" id="SSF49299">
    <property type="entry name" value="PKD domain"/>
    <property type="match status" value="1"/>
</dbReference>
<sequence>MNLKLLVCLLLFGLTLAGCGAMSPDADPGENQAVTLGDTVTLSAAGSDKRNGDDLSYRWTSVSAPAGSSARLSDATAMEPTFTPDMVGEYVFELVVDNDFHKSAPVRVTVRCRAPGEGDPVVFATDSTGKITLLDLLSVEDSRTAERVNFSLNYTLTNQDTVRADISVLVFALDAAGSQVFSHEIKQVLEPGVKVLGTITLSGALTIAEFESIVEWKADPITVLPATE</sequence>
<keyword evidence="3" id="KW-1185">Reference proteome</keyword>
<dbReference type="Pfam" id="PF22352">
    <property type="entry name" value="K319L-like_PKD"/>
    <property type="match status" value="1"/>
</dbReference>
<evidence type="ECO:0000313" key="3">
    <source>
        <dbReference type="Proteomes" id="UP001319827"/>
    </source>
</evidence>
<proteinExistence type="predicted"/>
<dbReference type="RefSeq" id="WP_221251282.1">
    <property type="nucleotide sequence ID" value="NZ_AP024355.1"/>
</dbReference>
<evidence type="ECO:0000313" key="2">
    <source>
        <dbReference type="EMBL" id="BCR03840.1"/>
    </source>
</evidence>
<dbReference type="InterPro" id="IPR013783">
    <property type="entry name" value="Ig-like_fold"/>
</dbReference>
<accession>A0ABN6DUS5</accession>
<reference evidence="2 3" key="1">
    <citation type="journal article" date="2016" name="C (Basel)">
        <title>Selective Growth of and Electricity Production by Marine Exoelectrogenic Bacteria in Self-Aggregated Hydrogel of Microbially Reduced Graphene Oxide.</title>
        <authorList>
            <person name="Yoshida N."/>
            <person name="Goto Y."/>
            <person name="Miyata Y."/>
        </authorList>
    </citation>
    <scope>NUCLEOTIDE SEQUENCE [LARGE SCALE GENOMIC DNA]</scope>
    <source>
        <strain evidence="2 3">NIT-T3</strain>
    </source>
</reference>
<gene>
    <name evidence="2" type="ORF">DESUT3_09090</name>
</gene>
<dbReference type="InterPro" id="IPR035986">
    <property type="entry name" value="PKD_dom_sf"/>
</dbReference>
<protein>
    <recommendedName>
        <fullName evidence="4">Ig-like domain-containing protein</fullName>
    </recommendedName>
</protein>
<reference evidence="2 3" key="2">
    <citation type="journal article" date="2021" name="Int. J. Syst. Evol. Microbiol.">
        <title>Isolation and Polyphasic Characterization of Desulfuromonas versatilis sp. Nov., an Electrogenic Bacteria Capable of Versatile Metabolism Isolated from a Graphene Oxide-Reducing Enrichment Culture.</title>
        <authorList>
            <person name="Xie L."/>
            <person name="Yoshida N."/>
            <person name="Ishii S."/>
            <person name="Meng L."/>
        </authorList>
    </citation>
    <scope>NUCLEOTIDE SEQUENCE [LARGE SCALE GENOMIC DNA]</scope>
    <source>
        <strain evidence="2 3">NIT-T3</strain>
    </source>
</reference>
<keyword evidence="1" id="KW-0732">Signal</keyword>
<dbReference type="Gene3D" id="2.60.40.10">
    <property type="entry name" value="Immunoglobulins"/>
    <property type="match status" value="1"/>
</dbReference>
<dbReference type="EMBL" id="AP024355">
    <property type="protein sequence ID" value="BCR03840.1"/>
    <property type="molecule type" value="Genomic_DNA"/>
</dbReference>
<feature type="signal peptide" evidence="1">
    <location>
        <begin position="1"/>
        <end position="17"/>
    </location>
</feature>
<name>A0ABN6DUS5_9BACT</name>
<evidence type="ECO:0000256" key="1">
    <source>
        <dbReference type="SAM" id="SignalP"/>
    </source>
</evidence>